<keyword evidence="2" id="KW-1015">Disulfide bond</keyword>
<gene>
    <name evidence="5" type="primary">LOC108679071</name>
</gene>
<dbReference type="InterPro" id="IPR031098">
    <property type="entry name" value="Crust_neurohorm"/>
</dbReference>
<reference evidence="5" key="1">
    <citation type="submission" date="2025-08" db="UniProtKB">
        <authorList>
            <consortium name="RefSeq"/>
        </authorList>
    </citation>
    <scope>IDENTIFICATION</scope>
    <source>
        <tissue evidence="5">Whole organism</tissue>
    </source>
</reference>
<dbReference type="Pfam" id="PF01147">
    <property type="entry name" value="Crust_neurohorm"/>
    <property type="match status" value="1"/>
</dbReference>
<evidence type="ECO:0000256" key="1">
    <source>
        <dbReference type="ARBA" id="ARBA00005447"/>
    </source>
</evidence>
<feature type="chain" id="PRO_5036811608" evidence="3">
    <location>
        <begin position="26"/>
        <end position="134"/>
    </location>
</feature>
<dbReference type="Gene3D" id="1.10.2010.10">
    <property type="entry name" value="Crustacean CHH/MIH/GIH neurohormone"/>
    <property type="match status" value="1"/>
</dbReference>
<feature type="disulfide bond" evidence="2">
    <location>
        <begin position="44"/>
        <end position="82"/>
    </location>
</feature>
<dbReference type="Proteomes" id="UP000694843">
    <property type="component" value="Unplaced"/>
</dbReference>
<organism evidence="4 5">
    <name type="scientific">Hyalella azteca</name>
    <name type="common">Amphipod</name>
    <dbReference type="NCBI Taxonomy" id="294128"/>
    <lineage>
        <taxon>Eukaryota</taxon>
        <taxon>Metazoa</taxon>
        <taxon>Ecdysozoa</taxon>
        <taxon>Arthropoda</taxon>
        <taxon>Crustacea</taxon>
        <taxon>Multicrustacea</taxon>
        <taxon>Malacostraca</taxon>
        <taxon>Eumalacostraca</taxon>
        <taxon>Peracarida</taxon>
        <taxon>Amphipoda</taxon>
        <taxon>Senticaudata</taxon>
        <taxon>Talitrida</taxon>
        <taxon>Talitroidea</taxon>
        <taxon>Hyalellidae</taxon>
        <taxon>Hyalella</taxon>
    </lineage>
</organism>
<feature type="disulfide bond" evidence="2">
    <location>
        <begin position="62"/>
        <end position="78"/>
    </location>
</feature>
<evidence type="ECO:0000256" key="3">
    <source>
        <dbReference type="SAM" id="SignalP"/>
    </source>
</evidence>
<comment type="similarity">
    <text evidence="1">Belongs to the arthropod CHH/MIH/GIH/VIH hormone family.</text>
</comment>
<feature type="signal peptide" evidence="3">
    <location>
        <begin position="1"/>
        <end position="25"/>
    </location>
</feature>
<dbReference type="RefSeq" id="XP_018023081.2">
    <property type="nucleotide sequence ID" value="XM_018167592.2"/>
</dbReference>
<dbReference type="KEGG" id="hazt:108679071"/>
<protein>
    <submittedName>
        <fullName evidence="5">Uncharacterized protein LOC108679071</fullName>
    </submittedName>
</protein>
<dbReference type="AlphaFoldDB" id="A0A8B7PCV2"/>
<sequence length="134" mass="14735">MLPAMGLSGMLTLAVLLVRVSRSHQAETLDVARQQAETSDVARCVALTGGDDELLQRAQLICATCASIFQRASIVSHCSSTCYINDVFATCYSSLKETLEKMQMDPFHVVKMDVVLNAAQKENQRRLNSPRLTT</sequence>
<feature type="disulfide bond" evidence="2">
    <location>
        <begin position="65"/>
        <end position="91"/>
    </location>
</feature>
<keyword evidence="4" id="KW-1185">Reference proteome</keyword>
<evidence type="ECO:0000313" key="5">
    <source>
        <dbReference type="RefSeq" id="XP_018023081.2"/>
    </source>
</evidence>
<evidence type="ECO:0000256" key="2">
    <source>
        <dbReference type="PIRSR" id="PIRSR631098-51"/>
    </source>
</evidence>
<evidence type="ECO:0000313" key="4">
    <source>
        <dbReference type="Proteomes" id="UP000694843"/>
    </source>
</evidence>
<dbReference type="InterPro" id="IPR035957">
    <property type="entry name" value="Crust_neurohorm_sf"/>
</dbReference>
<keyword evidence="3" id="KW-0732">Signal</keyword>
<dbReference type="SUPFAM" id="SSF81778">
    <property type="entry name" value="Crustacean CHH/MIH/GIH neurohormone"/>
    <property type="match status" value="1"/>
</dbReference>
<dbReference type="GeneID" id="108679071"/>
<accession>A0A8B7PCV2</accession>
<name>A0A8B7PCV2_HYAAZ</name>
<proteinExistence type="inferred from homology"/>